<keyword evidence="6" id="KW-1185">Reference proteome</keyword>
<dbReference type="Pfam" id="PF01142">
    <property type="entry name" value="TruD"/>
    <property type="match status" value="2"/>
</dbReference>
<dbReference type="RefSeq" id="WP_049726312.1">
    <property type="nucleotide sequence ID" value="NZ_CP012154.1"/>
</dbReference>
<dbReference type="PANTHER" id="PTHR47811">
    <property type="entry name" value="TRNA PSEUDOURIDINE SYNTHASE D"/>
    <property type="match status" value="1"/>
</dbReference>
<dbReference type="OrthoDB" id="1550679at2"/>
<dbReference type="GO" id="GO:0031119">
    <property type="term" value="P:tRNA pseudouridine synthesis"/>
    <property type="evidence" value="ECO:0007669"/>
    <property type="project" value="UniProtKB-UniRule"/>
</dbReference>
<proteinExistence type="inferred from homology"/>
<dbReference type="GO" id="GO:0160150">
    <property type="term" value="F:tRNA pseudouridine(13) synthase activity"/>
    <property type="evidence" value="ECO:0007669"/>
    <property type="project" value="UniProtKB-EC"/>
</dbReference>
<evidence type="ECO:0000313" key="5">
    <source>
        <dbReference type="EMBL" id="AKS42781.1"/>
    </source>
</evidence>
<dbReference type="Gene3D" id="3.30.2340.10">
    <property type="entry name" value="TruD, insertion domain"/>
    <property type="match status" value="1"/>
</dbReference>
<dbReference type="KEGG" id="wma:WM2015_2419"/>
<dbReference type="InterPro" id="IPR011760">
    <property type="entry name" value="PsdUridine_synth_TruD_insert"/>
</dbReference>
<dbReference type="GO" id="GO:0005829">
    <property type="term" value="C:cytosol"/>
    <property type="evidence" value="ECO:0007669"/>
    <property type="project" value="TreeGrafter"/>
</dbReference>
<dbReference type="Gene3D" id="3.30.2350.20">
    <property type="entry name" value="TruD, catalytic domain"/>
    <property type="match status" value="1"/>
</dbReference>
<evidence type="ECO:0000313" key="6">
    <source>
        <dbReference type="Proteomes" id="UP000066624"/>
    </source>
</evidence>
<dbReference type="InterPro" id="IPR020119">
    <property type="entry name" value="PsdUridine_synth_TruD_CS"/>
</dbReference>
<comment type="catalytic activity">
    <reaction evidence="4">
        <text>uridine(13) in tRNA = pseudouridine(13) in tRNA</text>
        <dbReference type="Rhea" id="RHEA:42540"/>
        <dbReference type="Rhea" id="RHEA-COMP:10105"/>
        <dbReference type="Rhea" id="RHEA-COMP:10106"/>
        <dbReference type="ChEBI" id="CHEBI:65314"/>
        <dbReference type="ChEBI" id="CHEBI:65315"/>
        <dbReference type="EC" id="5.4.99.27"/>
    </reaction>
</comment>
<comment type="similarity">
    <text evidence="1 4">Belongs to the pseudouridine synthase TruD family.</text>
</comment>
<keyword evidence="3 4" id="KW-0413">Isomerase</keyword>
<dbReference type="EC" id="5.4.99.27" evidence="4"/>
<dbReference type="InterPro" id="IPR020103">
    <property type="entry name" value="PsdUridine_synth_cat_dom_sf"/>
</dbReference>
<evidence type="ECO:0000256" key="1">
    <source>
        <dbReference type="ARBA" id="ARBA00007953"/>
    </source>
</evidence>
<dbReference type="InterPro" id="IPR050170">
    <property type="entry name" value="TruD_pseudoU_synthase"/>
</dbReference>
<dbReference type="AlphaFoldDB" id="A0A0K0XYT1"/>
<organism evidence="5 6">
    <name type="scientific">Wenzhouxiangella marina</name>
    <dbReference type="NCBI Taxonomy" id="1579979"/>
    <lineage>
        <taxon>Bacteria</taxon>
        <taxon>Pseudomonadati</taxon>
        <taxon>Pseudomonadota</taxon>
        <taxon>Gammaproteobacteria</taxon>
        <taxon>Chromatiales</taxon>
        <taxon>Wenzhouxiangellaceae</taxon>
        <taxon>Wenzhouxiangella</taxon>
    </lineage>
</organism>
<dbReference type="PANTHER" id="PTHR47811:SF1">
    <property type="entry name" value="TRNA PSEUDOURIDINE SYNTHASE D"/>
    <property type="match status" value="1"/>
</dbReference>
<dbReference type="EMBL" id="CP012154">
    <property type="protein sequence ID" value="AKS42781.1"/>
    <property type="molecule type" value="Genomic_DNA"/>
</dbReference>
<dbReference type="PROSITE" id="PS50984">
    <property type="entry name" value="TRUD"/>
    <property type="match status" value="1"/>
</dbReference>
<evidence type="ECO:0000256" key="3">
    <source>
        <dbReference type="ARBA" id="ARBA00023235"/>
    </source>
</evidence>
<reference evidence="5 6" key="1">
    <citation type="submission" date="2015-07" db="EMBL/GenBank/DDBJ databases">
        <authorList>
            <person name="Noorani M."/>
        </authorList>
    </citation>
    <scope>NUCLEOTIDE SEQUENCE [LARGE SCALE GENOMIC DNA]</scope>
    <source>
        <strain evidence="5 6">KCTC 42284</strain>
    </source>
</reference>
<dbReference type="InterPro" id="IPR043165">
    <property type="entry name" value="TruD_insert_sf"/>
</dbReference>
<dbReference type="STRING" id="1579979.WM2015_2419"/>
<dbReference type="CDD" id="cd02575">
    <property type="entry name" value="PseudoU_synth_EcTruD"/>
    <property type="match status" value="1"/>
</dbReference>
<sequence length="344" mass="38752">MTTESEFDLDGRAWGPVPGRGRIRVSPEDFRVREDLGHCPDGEGEHLWLWVEKRERNTVDVASDLARAAGVHPRQVSFAGLKDRNAVTEQYFSLHLPGSSDPDWRAWELEGVRIHRAERASRKIRRGRLKGNRFELRIRELDADRDALTERLERVRAGGVPNGFGQQRFGGNNLARARALFAGQLRRSPSKSKKGFYLSAARSLIFNQVLARRIAEGSWNRLLPGDVAMLDGTHSFFVADPDDTEQQRRCEAMDLHPTGPLVGLGEVPVTGEVLALETEVAEGEADLVEGLKRFRLEHQRRALRMRVLDLEWGFTGPDTLELRFGLGQGSYATSVLREILDLID</sequence>
<evidence type="ECO:0000256" key="4">
    <source>
        <dbReference type="HAMAP-Rule" id="MF_01082"/>
    </source>
</evidence>
<feature type="active site" description="Nucleophile" evidence="4">
    <location>
        <position position="83"/>
    </location>
</feature>
<dbReference type="InterPro" id="IPR001656">
    <property type="entry name" value="PsdUridine_synth_TruD"/>
</dbReference>
<dbReference type="Proteomes" id="UP000066624">
    <property type="component" value="Chromosome"/>
</dbReference>
<dbReference type="GO" id="GO:0003723">
    <property type="term" value="F:RNA binding"/>
    <property type="evidence" value="ECO:0007669"/>
    <property type="project" value="InterPro"/>
</dbReference>
<evidence type="ECO:0000256" key="2">
    <source>
        <dbReference type="ARBA" id="ARBA00022694"/>
    </source>
</evidence>
<keyword evidence="2 4" id="KW-0819">tRNA processing</keyword>
<dbReference type="HAMAP" id="MF_01082">
    <property type="entry name" value="TruD"/>
    <property type="match status" value="1"/>
</dbReference>
<dbReference type="SUPFAM" id="SSF55120">
    <property type="entry name" value="Pseudouridine synthase"/>
    <property type="match status" value="1"/>
</dbReference>
<dbReference type="PATRIC" id="fig|1579979.3.peg.2475"/>
<accession>A0A0K0XYT1</accession>
<dbReference type="NCBIfam" id="NF002153">
    <property type="entry name" value="PRK00984.1-2"/>
    <property type="match status" value="1"/>
</dbReference>
<dbReference type="PROSITE" id="PS01268">
    <property type="entry name" value="UPF0024"/>
    <property type="match status" value="1"/>
</dbReference>
<protein>
    <recommendedName>
        <fullName evidence="4">tRNA pseudouridine synthase D</fullName>
        <ecNumber evidence="4">5.4.99.27</ecNumber>
    </recommendedName>
    <alternativeName>
        <fullName evidence="4">tRNA pseudouridine(13) synthase</fullName>
    </alternativeName>
    <alternativeName>
        <fullName evidence="4">tRNA pseudouridylate synthase D</fullName>
    </alternativeName>
    <alternativeName>
        <fullName evidence="4">tRNA-uridine isomerase D</fullName>
    </alternativeName>
</protein>
<gene>
    <name evidence="4" type="primary">truD</name>
    <name evidence="5" type="ORF">WM2015_2419</name>
</gene>
<name>A0A0K0XYT1_9GAMM</name>
<dbReference type="InterPro" id="IPR042214">
    <property type="entry name" value="TruD_catalytic"/>
</dbReference>
<comment type="function">
    <text evidence="4">Responsible for synthesis of pseudouridine from uracil-13 in transfer RNAs.</text>
</comment>